<organism evidence="3 4">
    <name type="scientific">Devosia aurantiaca</name>
    <dbReference type="NCBI Taxonomy" id="2714858"/>
    <lineage>
        <taxon>Bacteria</taxon>
        <taxon>Pseudomonadati</taxon>
        <taxon>Pseudomonadota</taxon>
        <taxon>Alphaproteobacteria</taxon>
        <taxon>Hyphomicrobiales</taxon>
        <taxon>Devosiaceae</taxon>
        <taxon>Devosia</taxon>
    </lineage>
</organism>
<feature type="transmembrane region" description="Helical" evidence="1">
    <location>
        <begin position="187"/>
        <end position="206"/>
    </location>
</feature>
<feature type="transmembrane region" description="Helical" evidence="1">
    <location>
        <begin position="269"/>
        <end position="287"/>
    </location>
</feature>
<gene>
    <name evidence="3" type="ORF">G5575_14615</name>
</gene>
<feature type="transmembrane region" description="Helical" evidence="1">
    <location>
        <begin position="105"/>
        <end position="124"/>
    </location>
</feature>
<accession>A0A6M1SGY8</accession>
<keyword evidence="1" id="KW-0472">Membrane</keyword>
<protein>
    <submittedName>
        <fullName evidence="3">DMT family transporter</fullName>
    </submittedName>
</protein>
<feature type="transmembrane region" description="Helical" evidence="1">
    <location>
        <begin position="50"/>
        <end position="70"/>
    </location>
</feature>
<reference evidence="3 4" key="2">
    <citation type="submission" date="2020-03" db="EMBL/GenBank/DDBJ databases">
        <title>Devosia chinhatensis sp. nov., isolated from a hexachlorocyclohexane (HCH) dump site in India.</title>
        <authorList>
            <person name="Kumar M."/>
            <person name="Lal R."/>
        </authorList>
    </citation>
    <scope>NUCLEOTIDE SEQUENCE [LARGE SCALE GENOMIC DNA]</scope>
    <source>
        <strain evidence="3 4">H239</strain>
    </source>
</reference>
<proteinExistence type="predicted"/>
<keyword evidence="1" id="KW-1133">Transmembrane helix</keyword>
<name>A0A6M1SGY8_9HYPH</name>
<evidence type="ECO:0000259" key="2">
    <source>
        <dbReference type="Pfam" id="PF00892"/>
    </source>
</evidence>
<feature type="transmembrane region" description="Helical" evidence="1">
    <location>
        <begin position="156"/>
        <end position="175"/>
    </location>
</feature>
<dbReference type="SUPFAM" id="SSF103481">
    <property type="entry name" value="Multidrug resistance efflux transporter EmrE"/>
    <property type="match status" value="2"/>
</dbReference>
<dbReference type="Pfam" id="PF00892">
    <property type="entry name" value="EamA"/>
    <property type="match status" value="2"/>
</dbReference>
<feature type="domain" description="EamA" evidence="2">
    <location>
        <begin position="156"/>
        <end position="283"/>
    </location>
</feature>
<feature type="transmembrane region" description="Helical" evidence="1">
    <location>
        <begin position="212"/>
        <end position="231"/>
    </location>
</feature>
<dbReference type="EMBL" id="JAALFG010000003">
    <property type="protein sequence ID" value="NGP18727.1"/>
    <property type="molecule type" value="Genomic_DNA"/>
</dbReference>
<feature type="domain" description="EamA" evidence="2">
    <location>
        <begin position="13"/>
        <end position="146"/>
    </location>
</feature>
<dbReference type="PANTHER" id="PTHR22911:SF103">
    <property type="entry name" value="BLR2811 PROTEIN"/>
    <property type="match status" value="1"/>
</dbReference>
<feature type="transmembrane region" description="Helical" evidence="1">
    <location>
        <begin position="131"/>
        <end position="150"/>
    </location>
</feature>
<feature type="transmembrane region" description="Helical" evidence="1">
    <location>
        <begin position="243"/>
        <end position="263"/>
    </location>
</feature>
<dbReference type="RefSeq" id="WP_164534980.1">
    <property type="nucleotide sequence ID" value="NZ_JAALFG010000003.1"/>
</dbReference>
<feature type="transmembrane region" description="Helical" evidence="1">
    <location>
        <begin position="82"/>
        <end position="99"/>
    </location>
</feature>
<keyword evidence="4" id="KW-1185">Reference proteome</keyword>
<comment type="caution">
    <text evidence="3">The sequence shown here is derived from an EMBL/GenBank/DDBJ whole genome shotgun (WGS) entry which is preliminary data.</text>
</comment>
<dbReference type="PANTHER" id="PTHR22911">
    <property type="entry name" value="ACYL-MALONYL CONDENSING ENZYME-RELATED"/>
    <property type="match status" value="1"/>
</dbReference>
<dbReference type="InterPro" id="IPR037185">
    <property type="entry name" value="EmrE-like"/>
</dbReference>
<dbReference type="InterPro" id="IPR000620">
    <property type="entry name" value="EamA_dom"/>
</dbReference>
<evidence type="ECO:0000256" key="1">
    <source>
        <dbReference type="SAM" id="Phobius"/>
    </source>
</evidence>
<keyword evidence="1" id="KW-0812">Transmembrane</keyword>
<dbReference type="AlphaFoldDB" id="A0A6M1SGY8"/>
<dbReference type="GO" id="GO:0016020">
    <property type="term" value="C:membrane"/>
    <property type="evidence" value="ECO:0007669"/>
    <property type="project" value="InterPro"/>
</dbReference>
<dbReference type="Proteomes" id="UP000474802">
    <property type="component" value="Unassembled WGS sequence"/>
</dbReference>
<reference evidence="3 4" key="1">
    <citation type="submission" date="2020-02" db="EMBL/GenBank/DDBJ databases">
        <authorList>
            <person name="Khan S.A."/>
            <person name="Jeon C.O."/>
            <person name="Chun B.H."/>
        </authorList>
    </citation>
    <scope>NUCLEOTIDE SEQUENCE [LARGE SCALE GENOMIC DNA]</scope>
    <source>
        <strain evidence="3 4">H239</strain>
    </source>
</reference>
<evidence type="ECO:0000313" key="4">
    <source>
        <dbReference type="Proteomes" id="UP000474802"/>
    </source>
</evidence>
<evidence type="ECO:0000313" key="3">
    <source>
        <dbReference type="EMBL" id="NGP18727.1"/>
    </source>
</evidence>
<feature type="transmembrane region" description="Helical" evidence="1">
    <location>
        <begin position="12"/>
        <end position="30"/>
    </location>
</feature>
<sequence>MPAVSPIESRANFGIMLVLASQLVLLVLDISAKWLSVEGIPTTEIVFMRYSMHLILLVLLFLPVSGRALFQSNNLKLELLRGACLLVTTGLNFLAMKFLPLTVTSAIQFTSPLIICAMSGPLLGEKVGWRRWLAIGVGFVGILIIVRPGSEAFHPAALLSLGCAFFLALFSILTRKLAGVDTALTQQFYAGVTPIILLLPIAFTGWTWPSLPISWVAFFIMGAAGLGGHFLNSVAHRFASPATLAPFSYLSLIYLSIASWLIFKQPPDQWFILGVAVIVASGLYIWLRERQLAKRASALDIDP</sequence>